<dbReference type="NCBIfam" id="TIGR02395">
    <property type="entry name" value="rpoN_sigma"/>
    <property type="match status" value="1"/>
</dbReference>
<protein>
    <submittedName>
        <fullName evidence="11">RNA polymerase factor sigma-54</fullName>
    </submittedName>
</protein>
<evidence type="ECO:0000256" key="8">
    <source>
        <dbReference type="ARBA" id="ARBA00023163"/>
    </source>
</evidence>
<evidence type="ECO:0000256" key="4">
    <source>
        <dbReference type="ARBA" id="ARBA00022695"/>
    </source>
</evidence>
<keyword evidence="7" id="KW-0238">DNA-binding</keyword>
<dbReference type="GO" id="GO:0003677">
    <property type="term" value="F:DNA binding"/>
    <property type="evidence" value="ECO:0007669"/>
    <property type="project" value="UniProtKB-KW"/>
</dbReference>
<gene>
    <name evidence="11" type="primary">rpoN</name>
    <name evidence="11" type="ORF">GS424_016560</name>
</gene>
<dbReference type="Pfam" id="PF00309">
    <property type="entry name" value="Sigma54_AID"/>
    <property type="match status" value="1"/>
</dbReference>
<organism evidence="11 12">
    <name type="scientific">Eggerthella guodeyinii</name>
    <dbReference type="NCBI Taxonomy" id="2690837"/>
    <lineage>
        <taxon>Bacteria</taxon>
        <taxon>Bacillati</taxon>
        <taxon>Actinomycetota</taxon>
        <taxon>Coriobacteriia</taxon>
        <taxon>Eggerthellales</taxon>
        <taxon>Eggerthellaceae</taxon>
        <taxon>Eggerthella</taxon>
    </lineage>
</organism>
<evidence type="ECO:0000256" key="2">
    <source>
        <dbReference type="ARBA" id="ARBA00022478"/>
    </source>
</evidence>
<dbReference type="Pfam" id="PF04552">
    <property type="entry name" value="Sigma54_DBD"/>
    <property type="match status" value="1"/>
</dbReference>
<proteinExistence type="inferred from homology"/>
<evidence type="ECO:0000259" key="9">
    <source>
        <dbReference type="Pfam" id="PF04552"/>
    </source>
</evidence>
<dbReference type="InterPro" id="IPR000394">
    <property type="entry name" value="RNA_pol_sigma_54"/>
</dbReference>
<evidence type="ECO:0000256" key="1">
    <source>
        <dbReference type="ARBA" id="ARBA00008798"/>
    </source>
</evidence>
<evidence type="ECO:0000313" key="12">
    <source>
        <dbReference type="Proteomes" id="UP000478463"/>
    </source>
</evidence>
<dbReference type="Pfam" id="PF04963">
    <property type="entry name" value="Sigma54_CBD"/>
    <property type="match status" value="1"/>
</dbReference>
<dbReference type="KEGG" id="egd:GS424_016560"/>
<dbReference type="AlphaFoldDB" id="A0A6L7INL0"/>
<dbReference type="Gene3D" id="1.10.10.60">
    <property type="entry name" value="Homeodomain-like"/>
    <property type="match status" value="1"/>
</dbReference>
<dbReference type="InterPro" id="IPR038709">
    <property type="entry name" value="RpoN_core-bd_sf"/>
</dbReference>
<evidence type="ECO:0000256" key="6">
    <source>
        <dbReference type="ARBA" id="ARBA00023082"/>
    </source>
</evidence>
<keyword evidence="3" id="KW-0808">Transferase</keyword>
<accession>A0A6L7INL0</accession>
<evidence type="ECO:0000259" key="10">
    <source>
        <dbReference type="Pfam" id="PF04963"/>
    </source>
</evidence>
<keyword evidence="8" id="KW-0804">Transcription</keyword>
<dbReference type="PROSITE" id="PS00718">
    <property type="entry name" value="SIGMA54_2"/>
    <property type="match status" value="1"/>
</dbReference>
<dbReference type="Gene3D" id="1.10.10.1330">
    <property type="entry name" value="RNA polymerase sigma-54 factor, core-binding domain"/>
    <property type="match status" value="1"/>
</dbReference>
<dbReference type="GO" id="GO:0016987">
    <property type="term" value="F:sigma factor activity"/>
    <property type="evidence" value="ECO:0007669"/>
    <property type="project" value="UniProtKB-KW"/>
</dbReference>
<dbReference type="GO" id="GO:0006352">
    <property type="term" value="P:DNA-templated transcription initiation"/>
    <property type="evidence" value="ECO:0007669"/>
    <property type="project" value="InterPro"/>
</dbReference>
<dbReference type="PANTHER" id="PTHR32248">
    <property type="entry name" value="RNA POLYMERASE SIGMA-54 FACTOR"/>
    <property type="match status" value="1"/>
</dbReference>
<comment type="similarity">
    <text evidence="1">Belongs to the sigma-54 factor family.</text>
</comment>
<evidence type="ECO:0000313" key="11">
    <source>
        <dbReference type="EMBL" id="QOS68080.1"/>
    </source>
</evidence>
<dbReference type="EMBL" id="CP063310">
    <property type="protein sequence ID" value="QOS68080.1"/>
    <property type="molecule type" value="Genomic_DNA"/>
</dbReference>
<evidence type="ECO:0000256" key="7">
    <source>
        <dbReference type="ARBA" id="ARBA00023125"/>
    </source>
</evidence>
<dbReference type="PROSITE" id="PS50044">
    <property type="entry name" value="SIGMA54_3"/>
    <property type="match status" value="1"/>
</dbReference>
<dbReference type="GO" id="GO:0000428">
    <property type="term" value="C:DNA-directed RNA polymerase complex"/>
    <property type="evidence" value="ECO:0007669"/>
    <property type="project" value="UniProtKB-KW"/>
</dbReference>
<dbReference type="GO" id="GO:0016779">
    <property type="term" value="F:nucleotidyltransferase activity"/>
    <property type="evidence" value="ECO:0007669"/>
    <property type="project" value="UniProtKB-KW"/>
</dbReference>
<feature type="domain" description="RNA polymerase sigma factor 54 core-binding" evidence="10">
    <location>
        <begin position="112"/>
        <end position="297"/>
    </location>
</feature>
<dbReference type="GO" id="GO:0001216">
    <property type="term" value="F:DNA-binding transcription activator activity"/>
    <property type="evidence" value="ECO:0007669"/>
    <property type="project" value="InterPro"/>
</dbReference>
<dbReference type="PRINTS" id="PR00045">
    <property type="entry name" value="SIGMA54FCT"/>
</dbReference>
<feature type="domain" description="RNA polymerase sigma factor 54 DNA-binding" evidence="9">
    <location>
        <begin position="313"/>
        <end position="473"/>
    </location>
</feature>
<dbReference type="RefSeq" id="WP_160941026.1">
    <property type="nucleotide sequence ID" value="NZ_CP063310.1"/>
</dbReference>
<keyword evidence="5" id="KW-0805">Transcription regulation</keyword>
<dbReference type="PIRSF" id="PIRSF000774">
    <property type="entry name" value="RpoN"/>
    <property type="match status" value="1"/>
</dbReference>
<evidence type="ECO:0000256" key="5">
    <source>
        <dbReference type="ARBA" id="ARBA00023015"/>
    </source>
</evidence>
<keyword evidence="4" id="KW-0548">Nucleotidyltransferase</keyword>
<dbReference type="Proteomes" id="UP000478463">
    <property type="component" value="Chromosome"/>
</dbReference>
<evidence type="ECO:0000256" key="3">
    <source>
        <dbReference type="ARBA" id="ARBA00022679"/>
    </source>
</evidence>
<dbReference type="InterPro" id="IPR007634">
    <property type="entry name" value="RNA_pol_sigma_54_DNA-bd"/>
</dbReference>
<keyword evidence="2" id="KW-0240">DNA-directed RNA polymerase</keyword>
<sequence>MPEYPSQAVRMEARSEVSLRTKQRLAPAAIQGLEVLSLPVTRLDAYVRDLVERNPLLDFDYDHASLSFEEIPEEDDDRASGGADEDAESAYARPASIAWDAHGFDLARLRDECSETETLQSHLRMQLTGACASERDRLVLDALIENIDDDGYFSGSMPAVCAEAGCSTDDGQRLLALVQTLTPRGVGARDLAECLMLQLDDDVPYAPVIRAMLQNSLEDLAENRTTKLTRAYHVSVDDLSAIRDIICTLDPRPGSSFSQRKGTVYVVPDVTIMPDGTGFSVRVTGQLSETLVLNGTYDRMAAQGRMDGEAREWLGQKRAEADAALANIDQRRQTLHRFGVYLAEAQYDFFIGGDARMRPLTMQQAADALGVHVSTISRTVQDKHVLTPWGVYPLKHFFSSSVACSAEERRHALSSLAIKDRIKDLVAQEDRRKPLSDATITTILNGEGVDIKRRTVAKYREALGIGRQSQRRR</sequence>
<reference evidence="11 12" key="1">
    <citation type="submission" date="2020-10" db="EMBL/GenBank/DDBJ databases">
        <title>Eggerthella sp. nov., isolated from human feces.</title>
        <authorList>
            <person name="Yajun G."/>
        </authorList>
    </citation>
    <scope>NUCLEOTIDE SEQUENCE [LARGE SCALE GENOMIC DNA]</scope>
    <source>
        <strain evidence="11 12">HF-1101</strain>
    </source>
</reference>
<keyword evidence="6" id="KW-0731">Sigma factor</keyword>
<dbReference type="InterPro" id="IPR007046">
    <property type="entry name" value="RNA_pol_sigma_54_core-bd"/>
</dbReference>
<dbReference type="PANTHER" id="PTHR32248:SF4">
    <property type="entry name" value="RNA POLYMERASE SIGMA-54 FACTOR"/>
    <property type="match status" value="1"/>
</dbReference>
<name>A0A6L7INL0_9ACTN</name>